<keyword evidence="3" id="KW-0472">Membrane</keyword>
<evidence type="ECO:0000313" key="6">
    <source>
        <dbReference type="Proteomes" id="UP000178612"/>
    </source>
</evidence>
<dbReference type="GO" id="GO:0016757">
    <property type="term" value="F:glycosyltransferase activity"/>
    <property type="evidence" value="ECO:0007669"/>
    <property type="project" value="UniProtKB-KW"/>
</dbReference>
<dbReference type="Pfam" id="PF00534">
    <property type="entry name" value="Glycos_transf_1"/>
    <property type="match status" value="1"/>
</dbReference>
<evidence type="ECO:0000256" key="1">
    <source>
        <dbReference type="ARBA" id="ARBA00022676"/>
    </source>
</evidence>
<evidence type="ECO:0000256" key="2">
    <source>
        <dbReference type="ARBA" id="ARBA00022679"/>
    </source>
</evidence>
<feature type="transmembrane region" description="Helical" evidence="3">
    <location>
        <begin position="81"/>
        <end position="100"/>
    </location>
</feature>
<dbReference type="PANTHER" id="PTHR12526:SF629">
    <property type="entry name" value="TEICHURONIC ACID BIOSYNTHESIS GLYCOSYLTRANSFERASE TUAH-RELATED"/>
    <property type="match status" value="1"/>
</dbReference>
<proteinExistence type="predicted"/>
<dbReference type="AlphaFoldDB" id="A0A1G2T1M8"/>
<keyword evidence="3" id="KW-1133">Transmembrane helix</keyword>
<reference evidence="5 6" key="1">
    <citation type="journal article" date="2016" name="Nat. Commun.">
        <title>Thousands of microbial genomes shed light on interconnected biogeochemical processes in an aquifer system.</title>
        <authorList>
            <person name="Anantharaman K."/>
            <person name="Brown C.T."/>
            <person name="Hug L.A."/>
            <person name="Sharon I."/>
            <person name="Castelle C.J."/>
            <person name="Probst A.J."/>
            <person name="Thomas B.C."/>
            <person name="Singh A."/>
            <person name="Wilkins M.J."/>
            <person name="Karaoz U."/>
            <person name="Brodie E.L."/>
            <person name="Williams K.H."/>
            <person name="Hubbard S.S."/>
            <person name="Banfield J.F."/>
        </authorList>
    </citation>
    <scope>NUCLEOTIDE SEQUENCE [LARGE SCALE GENOMIC DNA]</scope>
</reference>
<sequence length="380" mass="43965">MKRIIYIANARIPTERAHGLQIAKMCEGFANSFPRVSLIIPKIPNSIKIDVFEHYNLKRNFQVKKLPTLYLQGLSMSASNVWYWIKSVSFAISILFFVLFRTGKDDLIYFRYDVSIFLVLLPFLKRRNIVCEAHFLLTGWQRKMLLKVRKIIVITSEAKRLYDLELDSKERVLVAPDGVSVLDFDVTISKEEARKRLKLPQDKKLVIYTGYFYEWKGADSLILAAKEFSQNEELVLVGGAEDVERVKEIIRREDIKNVRLEGYRPYKEMPLYQKAADCLVLTSSLKNDDSKFFTSPLKLFEYMASGRPIVASDTPSVREILNESNSILVLPDDSESMLKGIRSALYDHALAERLASKAREEVLLYDWNVRAKKILEFILK</sequence>
<gene>
    <name evidence="5" type="ORF">A2758_01500</name>
</gene>
<protein>
    <recommendedName>
        <fullName evidence="4">Glycosyl transferase family 1 domain-containing protein</fullName>
    </recommendedName>
</protein>
<dbReference type="Proteomes" id="UP000178612">
    <property type="component" value="Unassembled WGS sequence"/>
</dbReference>
<evidence type="ECO:0000256" key="3">
    <source>
        <dbReference type="SAM" id="Phobius"/>
    </source>
</evidence>
<comment type="caution">
    <text evidence="5">The sequence shown here is derived from an EMBL/GenBank/DDBJ whole genome shotgun (WGS) entry which is preliminary data.</text>
</comment>
<dbReference type="PANTHER" id="PTHR12526">
    <property type="entry name" value="GLYCOSYLTRANSFERASE"/>
    <property type="match status" value="1"/>
</dbReference>
<accession>A0A1G2T1M8</accession>
<keyword evidence="3" id="KW-0812">Transmembrane</keyword>
<dbReference type="InterPro" id="IPR001296">
    <property type="entry name" value="Glyco_trans_1"/>
</dbReference>
<organism evidence="5 6">
    <name type="scientific">Candidatus Zambryskibacteria bacterium RIFCSPHIGHO2_01_FULL_49_18</name>
    <dbReference type="NCBI Taxonomy" id="1802740"/>
    <lineage>
        <taxon>Bacteria</taxon>
        <taxon>Candidatus Zambryskiibacteriota</taxon>
    </lineage>
</organism>
<dbReference type="EMBL" id="MHVJ01000013">
    <property type="protein sequence ID" value="OHA91134.1"/>
    <property type="molecule type" value="Genomic_DNA"/>
</dbReference>
<name>A0A1G2T1M8_9BACT</name>
<dbReference type="SUPFAM" id="SSF53756">
    <property type="entry name" value="UDP-Glycosyltransferase/glycogen phosphorylase"/>
    <property type="match status" value="1"/>
</dbReference>
<dbReference type="Gene3D" id="3.40.50.2000">
    <property type="entry name" value="Glycogen Phosphorylase B"/>
    <property type="match status" value="1"/>
</dbReference>
<keyword evidence="1" id="KW-0328">Glycosyltransferase</keyword>
<evidence type="ECO:0000313" key="5">
    <source>
        <dbReference type="EMBL" id="OHA91134.1"/>
    </source>
</evidence>
<evidence type="ECO:0000259" key="4">
    <source>
        <dbReference type="Pfam" id="PF00534"/>
    </source>
</evidence>
<feature type="domain" description="Glycosyl transferase family 1" evidence="4">
    <location>
        <begin position="190"/>
        <end position="360"/>
    </location>
</feature>
<feature type="transmembrane region" description="Helical" evidence="3">
    <location>
        <begin position="107"/>
        <end position="124"/>
    </location>
</feature>
<dbReference type="CDD" id="cd03794">
    <property type="entry name" value="GT4_WbuB-like"/>
    <property type="match status" value="1"/>
</dbReference>
<keyword evidence="2" id="KW-0808">Transferase</keyword>